<dbReference type="Proteomes" id="UP000828390">
    <property type="component" value="Unassembled WGS sequence"/>
</dbReference>
<dbReference type="Pfam" id="PF04548">
    <property type="entry name" value="AIG1"/>
    <property type="match status" value="1"/>
</dbReference>
<dbReference type="AlphaFoldDB" id="A0A9D4G3M4"/>
<reference evidence="5" key="2">
    <citation type="submission" date="2020-11" db="EMBL/GenBank/DDBJ databases">
        <authorList>
            <person name="McCartney M.A."/>
            <person name="Auch B."/>
            <person name="Kono T."/>
            <person name="Mallez S."/>
            <person name="Becker A."/>
            <person name="Gohl D.M."/>
            <person name="Silverstein K.A.T."/>
            <person name="Koren S."/>
            <person name="Bechman K.B."/>
            <person name="Herman A."/>
            <person name="Abrahante J.E."/>
            <person name="Garbe J."/>
        </authorList>
    </citation>
    <scope>NUCLEOTIDE SEQUENCE</scope>
    <source>
        <strain evidence="5">Duluth1</strain>
        <tissue evidence="5">Whole animal</tissue>
    </source>
</reference>
<dbReference type="GO" id="GO:0005525">
    <property type="term" value="F:GTP binding"/>
    <property type="evidence" value="ECO:0007669"/>
    <property type="project" value="UniProtKB-KW"/>
</dbReference>
<dbReference type="InterPro" id="IPR045058">
    <property type="entry name" value="GIMA/IAN/Toc"/>
</dbReference>
<dbReference type="PANTHER" id="PTHR10903">
    <property type="entry name" value="GTPASE, IMAP FAMILY MEMBER-RELATED"/>
    <property type="match status" value="1"/>
</dbReference>
<evidence type="ECO:0000313" key="5">
    <source>
        <dbReference type="EMBL" id="KAH3809577.1"/>
    </source>
</evidence>
<evidence type="ECO:0000256" key="3">
    <source>
        <dbReference type="ARBA" id="ARBA00023134"/>
    </source>
</evidence>
<protein>
    <recommendedName>
        <fullName evidence="4">AIG1-type G domain-containing protein</fullName>
    </recommendedName>
</protein>
<proteinExistence type="inferred from homology"/>
<dbReference type="SUPFAM" id="SSF52540">
    <property type="entry name" value="P-loop containing nucleoside triphosphate hydrolases"/>
    <property type="match status" value="1"/>
</dbReference>
<keyword evidence="3" id="KW-0342">GTP-binding</keyword>
<dbReference type="PROSITE" id="PS51720">
    <property type="entry name" value="G_AIG1"/>
    <property type="match status" value="1"/>
</dbReference>
<dbReference type="EMBL" id="JAIWYP010000006">
    <property type="protein sequence ID" value="KAH3809577.1"/>
    <property type="molecule type" value="Genomic_DNA"/>
</dbReference>
<gene>
    <name evidence="5" type="ORF">DPMN_137950</name>
</gene>
<dbReference type="InterPro" id="IPR027417">
    <property type="entry name" value="P-loop_NTPase"/>
</dbReference>
<dbReference type="InterPro" id="IPR006703">
    <property type="entry name" value="G_AIG1"/>
</dbReference>
<evidence type="ECO:0000256" key="1">
    <source>
        <dbReference type="ARBA" id="ARBA00008535"/>
    </source>
</evidence>
<comment type="similarity">
    <text evidence="1">Belongs to the TRAFAC class TrmE-Era-EngA-EngB-Septin-like GTPase superfamily. AIG1/Toc34/Toc159-like paraseptin GTPase family. IAN subfamily.</text>
</comment>
<reference evidence="5" key="1">
    <citation type="journal article" date="2019" name="bioRxiv">
        <title>The Genome of the Zebra Mussel, Dreissena polymorpha: A Resource for Invasive Species Research.</title>
        <authorList>
            <person name="McCartney M.A."/>
            <person name="Auch B."/>
            <person name="Kono T."/>
            <person name="Mallez S."/>
            <person name="Zhang Y."/>
            <person name="Obille A."/>
            <person name="Becker A."/>
            <person name="Abrahante J.E."/>
            <person name="Garbe J."/>
            <person name="Badalamenti J.P."/>
            <person name="Herman A."/>
            <person name="Mangelson H."/>
            <person name="Liachko I."/>
            <person name="Sullivan S."/>
            <person name="Sone E.D."/>
            <person name="Koren S."/>
            <person name="Silverstein K.A.T."/>
            <person name="Beckman K.B."/>
            <person name="Gohl D.M."/>
        </authorList>
    </citation>
    <scope>NUCLEOTIDE SEQUENCE</scope>
    <source>
        <strain evidence="5">Duluth1</strain>
        <tissue evidence="5">Whole animal</tissue>
    </source>
</reference>
<accession>A0A9D4G3M4</accession>
<feature type="domain" description="AIG1-type G" evidence="4">
    <location>
        <begin position="105"/>
        <end position="177"/>
    </location>
</feature>
<comment type="caution">
    <text evidence="5">The sequence shown here is derived from an EMBL/GenBank/DDBJ whole genome shotgun (WGS) entry which is preliminary data.</text>
</comment>
<dbReference type="PANTHER" id="PTHR10903:SF170">
    <property type="entry name" value="GTPASE IMAP FAMILY MEMBER 7"/>
    <property type="match status" value="1"/>
</dbReference>
<name>A0A9D4G3M4_DREPO</name>
<dbReference type="Gene3D" id="3.40.50.300">
    <property type="entry name" value="P-loop containing nucleotide triphosphate hydrolases"/>
    <property type="match status" value="1"/>
</dbReference>
<keyword evidence="2" id="KW-0547">Nucleotide-binding</keyword>
<evidence type="ECO:0000259" key="4">
    <source>
        <dbReference type="PROSITE" id="PS51720"/>
    </source>
</evidence>
<evidence type="ECO:0000313" key="6">
    <source>
        <dbReference type="Proteomes" id="UP000828390"/>
    </source>
</evidence>
<sequence>MLCHFCGNNLPNPVKFCSECGSRVIRYDVVEDDFDIRHLLSPYHNDVVKDDFDSRHAFSPIHNNLDDFDVDDTGSSNTLPPDISSSIEELLIGSDEFHELDVDMQKQLRILLVGHTGHGKSCTGNTLLGEEVFTHGLMNMSVTKTSKRKVGHRFGHTIEIVDTPGFFDTCHEEYFVI</sequence>
<keyword evidence="6" id="KW-1185">Reference proteome</keyword>
<organism evidence="5 6">
    <name type="scientific">Dreissena polymorpha</name>
    <name type="common">Zebra mussel</name>
    <name type="synonym">Mytilus polymorpha</name>
    <dbReference type="NCBI Taxonomy" id="45954"/>
    <lineage>
        <taxon>Eukaryota</taxon>
        <taxon>Metazoa</taxon>
        <taxon>Spiralia</taxon>
        <taxon>Lophotrochozoa</taxon>
        <taxon>Mollusca</taxon>
        <taxon>Bivalvia</taxon>
        <taxon>Autobranchia</taxon>
        <taxon>Heteroconchia</taxon>
        <taxon>Euheterodonta</taxon>
        <taxon>Imparidentia</taxon>
        <taxon>Neoheterodontei</taxon>
        <taxon>Myida</taxon>
        <taxon>Dreissenoidea</taxon>
        <taxon>Dreissenidae</taxon>
        <taxon>Dreissena</taxon>
    </lineage>
</organism>
<evidence type="ECO:0000256" key="2">
    <source>
        <dbReference type="ARBA" id="ARBA00022741"/>
    </source>
</evidence>